<dbReference type="EMBL" id="CAJNOO010000494">
    <property type="protein sequence ID" value="CAF0959478.1"/>
    <property type="molecule type" value="Genomic_DNA"/>
</dbReference>
<dbReference type="Proteomes" id="UP000663823">
    <property type="component" value="Unassembled WGS sequence"/>
</dbReference>
<dbReference type="Proteomes" id="UP000663882">
    <property type="component" value="Unassembled WGS sequence"/>
</dbReference>
<feature type="region of interest" description="Disordered" evidence="1">
    <location>
        <begin position="209"/>
        <end position="230"/>
    </location>
</feature>
<evidence type="ECO:0000313" key="3">
    <source>
        <dbReference type="EMBL" id="CAF3689058.1"/>
    </source>
</evidence>
<reference evidence="3" key="1">
    <citation type="submission" date="2021-02" db="EMBL/GenBank/DDBJ databases">
        <authorList>
            <person name="Nowell W R."/>
        </authorList>
    </citation>
    <scope>NUCLEOTIDE SEQUENCE</scope>
</reference>
<organism evidence="3 4">
    <name type="scientific">Rotaria sordida</name>
    <dbReference type="NCBI Taxonomy" id="392033"/>
    <lineage>
        <taxon>Eukaryota</taxon>
        <taxon>Metazoa</taxon>
        <taxon>Spiralia</taxon>
        <taxon>Gnathifera</taxon>
        <taxon>Rotifera</taxon>
        <taxon>Eurotatoria</taxon>
        <taxon>Bdelloidea</taxon>
        <taxon>Philodinida</taxon>
        <taxon>Philodinidae</taxon>
        <taxon>Rotaria</taxon>
    </lineage>
</organism>
<sequence>MALSKTHRIIWLDEHIGQDGEYRSFKRMFCTTLDPNSQYGNELDILICALNANAVPFIFVDTIEKAIHEIKINNDKQIIFISSGSLGQRIIPSISSTYPNVYSFYLFCALMTNYVEFGLDYLGCLKIFVSELDLLVRLVRDISREMIEQGKRHLIENDPEGALNYFERSRTLELTVNEKDKLNSPFLNHLRLLNGYGDEIGLIQQAENLKEQQDQEREEQQPEPLLPNYDSQGQIQGLIYQNIDLPVAEQILQEEEPELMGQNPDLPVAEQVSLWKQKEEMDQNSDLPIVEEVLLIEQ</sequence>
<evidence type="ECO:0000256" key="1">
    <source>
        <dbReference type="SAM" id="MobiDB-lite"/>
    </source>
</evidence>
<accession>A0A818TU70</accession>
<name>A0A818TU70_9BILA</name>
<gene>
    <name evidence="3" type="ORF">OTI717_LOCUS11753</name>
    <name evidence="2" type="ORF">RFH988_LOCUS12062</name>
</gene>
<dbReference type="AlphaFoldDB" id="A0A818TU70"/>
<evidence type="ECO:0000313" key="4">
    <source>
        <dbReference type="Proteomes" id="UP000663823"/>
    </source>
</evidence>
<protein>
    <submittedName>
        <fullName evidence="3">Uncharacterized protein</fullName>
    </submittedName>
</protein>
<feature type="compositionally biased region" description="Basic and acidic residues" evidence="1">
    <location>
        <begin position="209"/>
        <end position="220"/>
    </location>
</feature>
<dbReference type="OrthoDB" id="10055877at2759"/>
<evidence type="ECO:0000313" key="2">
    <source>
        <dbReference type="EMBL" id="CAF0959478.1"/>
    </source>
</evidence>
<proteinExistence type="predicted"/>
<comment type="caution">
    <text evidence="3">The sequence shown here is derived from an EMBL/GenBank/DDBJ whole genome shotgun (WGS) entry which is preliminary data.</text>
</comment>
<dbReference type="EMBL" id="CAJOAX010001135">
    <property type="protein sequence ID" value="CAF3689058.1"/>
    <property type="molecule type" value="Genomic_DNA"/>
</dbReference>